<dbReference type="GO" id="GO:0005829">
    <property type="term" value="C:cytosol"/>
    <property type="evidence" value="ECO:0007669"/>
    <property type="project" value="TreeGrafter"/>
</dbReference>
<evidence type="ECO:0000313" key="8">
    <source>
        <dbReference type="Proteomes" id="UP000836841"/>
    </source>
</evidence>
<dbReference type="GO" id="GO:0004838">
    <property type="term" value="F:L-tyrosine-2-oxoglutarate transaminase activity"/>
    <property type="evidence" value="ECO:0007669"/>
    <property type="project" value="TreeGrafter"/>
</dbReference>
<name>A0AAU9RWN7_THLAR</name>
<dbReference type="AlphaFoldDB" id="A0AAU9RWN7"/>
<dbReference type="PANTHER" id="PTHR45744">
    <property type="entry name" value="TYROSINE AMINOTRANSFERASE"/>
    <property type="match status" value="1"/>
</dbReference>
<sequence>MGESGGKRWNFGANEVVEQSCSQNVRYFLNLLADNLDGNDGRAVIPLGHGDPSPFPSFRTDPAAVEAVCHALRSAQFNHYSTTSGLPLARKFMFLFNAAYALLVPKGNTLNRLIGLAVAEYLSRDLSYQICPNDVHLTAGCHHAIDVLISTLAVPGANILLPRPTYPMYDSRATFSKLEIRRYDLLPDNGWEVDLDAVEALADDKTVALLLINPCNPCGNVFSRQHLQKIAETASKLGVLVIADEVYMKMAFGEKPFVSMAEFAEIVPVMLLGAISKRWSVPGWRFGWMVTLDPHSFMKDSGLVHSLANVLNMSTDPTTFIQGAIPDILGKTKEDFFSSKLETLRECAETCYEEMKKIPCITCPYKPEGSMFTMVKIEFGHLEDIKDDLEFCCKLAKEESLIILPGRAVGLRNWLRITFAVELELLVDGLSRLNNFAQRHSKKHP</sequence>
<dbReference type="EMBL" id="OU466859">
    <property type="protein sequence ID" value="CAH2051138.1"/>
    <property type="molecule type" value="Genomic_DNA"/>
</dbReference>
<comment type="similarity">
    <text evidence="2 4">Belongs to the class-I pyridoxal-phosphate-dependent aminotransferase family.</text>
</comment>
<dbReference type="PANTHER" id="PTHR45744:SF26">
    <property type="entry name" value="GENOME ASSEMBLY, CHROMOSOME: A09"/>
    <property type="match status" value="1"/>
</dbReference>
<comment type="cofactor">
    <cofactor evidence="1 4 5">
        <name>pyridoxal 5'-phosphate</name>
        <dbReference type="ChEBI" id="CHEBI:597326"/>
    </cofactor>
</comment>
<dbReference type="InterPro" id="IPR015424">
    <property type="entry name" value="PyrdxlP-dep_Trfase"/>
</dbReference>
<gene>
    <name evidence="7" type="ORF">TAV2_LOCUS11379</name>
</gene>
<evidence type="ECO:0000256" key="5">
    <source>
        <dbReference type="PIRSR" id="PIRSR000517-1"/>
    </source>
</evidence>
<dbReference type="InterPro" id="IPR005958">
    <property type="entry name" value="TyrNic_aminoTrfase"/>
</dbReference>
<evidence type="ECO:0000256" key="3">
    <source>
        <dbReference type="ARBA" id="ARBA00022898"/>
    </source>
</evidence>
<proteinExistence type="inferred from homology"/>
<evidence type="ECO:0000313" key="7">
    <source>
        <dbReference type="EMBL" id="CAH2051138.1"/>
    </source>
</evidence>
<dbReference type="Proteomes" id="UP000836841">
    <property type="component" value="Chromosome 3"/>
</dbReference>
<dbReference type="SUPFAM" id="SSF53383">
    <property type="entry name" value="PLP-dependent transferases"/>
    <property type="match status" value="1"/>
</dbReference>
<dbReference type="PIRSF" id="PIRSF000517">
    <property type="entry name" value="Tyr_transaminase"/>
    <property type="match status" value="1"/>
</dbReference>
<evidence type="ECO:0000256" key="1">
    <source>
        <dbReference type="ARBA" id="ARBA00001933"/>
    </source>
</evidence>
<protein>
    <recommendedName>
        <fullName evidence="6">Aminotransferase class I/classII large domain-containing protein</fullName>
    </recommendedName>
</protein>
<dbReference type="InterPro" id="IPR004839">
    <property type="entry name" value="Aminotransferase_I/II_large"/>
</dbReference>
<dbReference type="PRINTS" id="PR00753">
    <property type="entry name" value="ACCSYNTHASE"/>
</dbReference>
<evidence type="ECO:0000256" key="2">
    <source>
        <dbReference type="ARBA" id="ARBA00007441"/>
    </source>
</evidence>
<dbReference type="CDD" id="cd00609">
    <property type="entry name" value="AAT_like"/>
    <property type="match status" value="1"/>
</dbReference>
<evidence type="ECO:0000259" key="6">
    <source>
        <dbReference type="Pfam" id="PF00155"/>
    </source>
</evidence>
<dbReference type="NCBIfam" id="TIGR01265">
    <property type="entry name" value="tyr_nico_aTase"/>
    <property type="match status" value="1"/>
</dbReference>
<dbReference type="Pfam" id="PF00155">
    <property type="entry name" value="Aminotran_1_2"/>
    <property type="match status" value="1"/>
</dbReference>
<feature type="domain" description="Aminotransferase class I/classII large" evidence="6">
    <location>
        <begin position="117"/>
        <end position="422"/>
    </location>
</feature>
<organism evidence="7 8">
    <name type="scientific">Thlaspi arvense</name>
    <name type="common">Field penny-cress</name>
    <dbReference type="NCBI Taxonomy" id="13288"/>
    <lineage>
        <taxon>Eukaryota</taxon>
        <taxon>Viridiplantae</taxon>
        <taxon>Streptophyta</taxon>
        <taxon>Embryophyta</taxon>
        <taxon>Tracheophyta</taxon>
        <taxon>Spermatophyta</taxon>
        <taxon>Magnoliopsida</taxon>
        <taxon>eudicotyledons</taxon>
        <taxon>Gunneridae</taxon>
        <taxon>Pentapetalae</taxon>
        <taxon>rosids</taxon>
        <taxon>malvids</taxon>
        <taxon>Brassicales</taxon>
        <taxon>Brassicaceae</taxon>
        <taxon>Thlaspideae</taxon>
        <taxon>Thlaspi</taxon>
    </lineage>
</organism>
<dbReference type="Gene3D" id="3.90.1150.10">
    <property type="entry name" value="Aspartate Aminotransferase, domain 1"/>
    <property type="match status" value="1"/>
</dbReference>
<reference evidence="7 8" key="1">
    <citation type="submission" date="2022-03" db="EMBL/GenBank/DDBJ databases">
        <authorList>
            <person name="Nunn A."/>
            <person name="Chopra R."/>
            <person name="Nunn A."/>
            <person name="Contreras Garrido A."/>
        </authorList>
    </citation>
    <scope>NUCLEOTIDE SEQUENCE [LARGE SCALE GENOMIC DNA]</scope>
</reference>
<dbReference type="Gene3D" id="3.40.640.10">
    <property type="entry name" value="Type I PLP-dependent aspartate aminotransferase-like (Major domain)"/>
    <property type="match status" value="1"/>
</dbReference>
<keyword evidence="8" id="KW-1185">Reference proteome</keyword>
<evidence type="ECO:0000256" key="4">
    <source>
        <dbReference type="PIRNR" id="PIRNR000517"/>
    </source>
</evidence>
<accession>A0AAU9RWN7</accession>
<dbReference type="InterPro" id="IPR015421">
    <property type="entry name" value="PyrdxlP-dep_Trfase_major"/>
</dbReference>
<dbReference type="InterPro" id="IPR015422">
    <property type="entry name" value="PyrdxlP-dep_Trfase_small"/>
</dbReference>
<keyword evidence="3 4" id="KW-0663">Pyridoxal phosphate</keyword>
<feature type="modified residue" description="N6-(pyridoxal phosphate)lysine" evidence="5">
    <location>
        <position position="277"/>
    </location>
</feature>
<dbReference type="GO" id="GO:0030170">
    <property type="term" value="F:pyridoxal phosphate binding"/>
    <property type="evidence" value="ECO:0007669"/>
    <property type="project" value="InterPro"/>
</dbReference>
<dbReference type="GO" id="GO:0006572">
    <property type="term" value="P:L-tyrosine catabolic process"/>
    <property type="evidence" value="ECO:0007669"/>
    <property type="project" value="TreeGrafter"/>
</dbReference>